<feature type="compositionally biased region" description="Basic and acidic residues" evidence="1">
    <location>
        <begin position="8"/>
        <end position="23"/>
    </location>
</feature>
<sequence length="318" mass="34203">MSFLNRPPDPRGRPDRRFPPLSARRADQLRRELADTVTARGGRLEIAGTTARILRADAGPVTVDLAPLITALAADDSPHAVPARVESLVKAVMTRSDPARMDTGDVYACLRVRLLPTLGLDAGRRELLTRTRIFDFTADTAACLALAAGRGSRPVGPAELAGHDDVDTLAVVGTRNLRAELARAQVRVDLHDLGHRRPGEYLWTVASPNPWLGSAPLVLGECLARWLPEAADAEGVLFAMPTATLLLLRPVTAGEDLVAGVELAALSAHEGWLTGQLPLSPLLHLWRDGAVETVSGLGEDERIRITPGQWLMRRARGG</sequence>
<dbReference type="Proteomes" id="UP000011723">
    <property type="component" value="Chromosome"/>
</dbReference>
<name>M1NX03_9CORY</name>
<feature type="region of interest" description="Disordered" evidence="1">
    <location>
        <begin position="1"/>
        <end position="23"/>
    </location>
</feature>
<dbReference type="PATRIC" id="fig|1121362.3.peg.1008"/>
<organism evidence="2 3">
    <name type="scientific">Corynebacterium halotolerans YIM 70093 = DSM 44683</name>
    <dbReference type="NCBI Taxonomy" id="1121362"/>
    <lineage>
        <taxon>Bacteria</taxon>
        <taxon>Bacillati</taxon>
        <taxon>Actinomycetota</taxon>
        <taxon>Actinomycetes</taxon>
        <taxon>Mycobacteriales</taxon>
        <taxon>Corynebacteriaceae</taxon>
        <taxon>Corynebacterium</taxon>
    </lineage>
</organism>
<dbReference type="HOGENOM" id="CLU_047808_0_0_11"/>
<evidence type="ECO:0000313" key="2">
    <source>
        <dbReference type="EMBL" id="AGF72010.1"/>
    </source>
</evidence>
<dbReference type="OrthoDB" id="4392217at2"/>
<dbReference type="RefSeq" id="WP_015400429.1">
    <property type="nucleotide sequence ID" value="NC_020302.1"/>
</dbReference>
<accession>M1NX03</accession>
<dbReference type="eggNOG" id="ENOG5030ICK">
    <property type="taxonomic scope" value="Bacteria"/>
</dbReference>
<proteinExistence type="predicted"/>
<reference evidence="2 3" key="1">
    <citation type="journal article" date="2012" name="Stand. Genomic Sci.">
        <title>Genome sequence of the halotolerant bacterium Corynebacterium halotolerans type strain YIM 70093(T) (= DSM 44683(T)).</title>
        <authorList>
            <person name="Ruckert C."/>
            <person name="Albersmeier A."/>
            <person name="Al-Dilaimi A."/>
            <person name="Niehaus K."/>
            <person name="Szczepanowski R."/>
            <person name="Kalinowski J."/>
        </authorList>
    </citation>
    <scope>NUCLEOTIDE SEQUENCE [LARGE SCALE GENOMIC DNA]</scope>
    <source>
        <strain evidence="2">YIM 70093</strain>
    </source>
</reference>
<dbReference type="STRING" id="1121362.A605_05020"/>
<dbReference type="AlphaFoldDB" id="M1NX03"/>
<dbReference type="EMBL" id="CP003697">
    <property type="protein sequence ID" value="AGF72010.1"/>
    <property type="molecule type" value="Genomic_DNA"/>
</dbReference>
<gene>
    <name evidence="2" type="ORF">A605_05020</name>
</gene>
<evidence type="ECO:0000256" key="1">
    <source>
        <dbReference type="SAM" id="MobiDB-lite"/>
    </source>
</evidence>
<keyword evidence="3" id="KW-1185">Reference proteome</keyword>
<protein>
    <submittedName>
        <fullName evidence="2">Uncharacterized protein</fullName>
    </submittedName>
</protein>
<dbReference type="KEGG" id="chn:A605_05020"/>
<evidence type="ECO:0000313" key="3">
    <source>
        <dbReference type="Proteomes" id="UP000011723"/>
    </source>
</evidence>